<evidence type="ECO:0000313" key="3">
    <source>
        <dbReference type="Proteomes" id="UP000283310"/>
    </source>
</evidence>
<comment type="caution">
    <text evidence="2">The sequence shown here is derived from an EMBL/GenBank/DDBJ whole genome shotgun (WGS) entry which is preliminary data.</text>
</comment>
<organism evidence="2 3">
    <name type="scientific">Bacteroides stercoris</name>
    <dbReference type="NCBI Taxonomy" id="46506"/>
    <lineage>
        <taxon>Bacteria</taxon>
        <taxon>Pseudomonadati</taxon>
        <taxon>Bacteroidota</taxon>
        <taxon>Bacteroidia</taxon>
        <taxon>Bacteroidales</taxon>
        <taxon>Bacteroidaceae</taxon>
        <taxon>Bacteroides</taxon>
    </lineage>
</organism>
<name>A0A412DNZ1_BACSE</name>
<dbReference type="GO" id="GO:0016758">
    <property type="term" value="F:hexosyltransferase activity"/>
    <property type="evidence" value="ECO:0007669"/>
    <property type="project" value="UniProtKB-ARBA"/>
</dbReference>
<dbReference type="AlphaFoldDB" id="A0A412DNZ1"/>
<proteinExistence type="predicted"/>
<evidence type="ECO:0000259" key="1">
    <source>
        <dbReference type="Pfam" id="PF00535"/>
    </source>
</evidence>
<dbReference type="Gene3D" id="3.90.550.10">
    <property type="entry name" value="Spore Coat Polysaccharide Biosynthesis Protein SpsA, Chain A"/>
    <property type="match status" value="1"/>
</dbReference>
<keyword evidence="2" id="KW-0808">Transferase</keyword>
<accession>A0A412DNZ1</accession>
<reference evidence="2 3" key="1">
    <citation type="submission" date="2018-08" db="EMBL/GenBank/DDBJ databases">
        <title>A genome reference for cultivated species of the human gut microbiota.</title>
        <authorList>
            <person name="Zou Y."/>
            <person name="Xue W."/>
            <person name="Luo G."/>
        </authorList>
    </citation>
    <scope>NUCLEOTIDE SEQUENCE [LARGE SCALE GENOMIC DNA]</scope>
    <source>
        <strain evidence="2 3">AF26-20BH</strain>
    </source>
</reference>
<dbReference type="Pfam" id="PF00535">
    <property type="entry name" value="Glycos_transf_2"/>
    <property type="match status" value="1"/>
</dbReference>
<feature type="domain" description="Glycosyltransferase 2-like" evidence="1">
    <location>
        <begin position="21"/>
        <end position="144"/>
    </location>
</feature>
<dbReference type="PANTHER" id="PTHR22916">
    <property type="entry name" value="GLYCOSYLTRANSFERASE"/>
    <property type="match status" value="1"/>
</dbReference>
<dbReference type="SUPFAM" id="SSF53448">
    <property type="entry name" value="Nucleotide-diphospho-sugar transferases"/>
    <property type="match status" value="1"/>
</dbReference>
<dbReference type="InterPro" id="IPR029044">
    <property type="entry name" value="Nucleotide-diphossugar_trans"/>
</dbReference>
<dbReference type="InterPro" id="IPR001173">
    <property type="entry name" value="Glyco_trans_2-like"/>
</dbReference>
<dbReference type="PANTHER" id="PTHR22916:SF3">
    <property type="entry name" value="UDP-GLCNAC:BETAGAL BETA-1,3-N-ACETYLGLUCOSAMINYLTRANSFERASE-LIKE PROTEIN 1"/>
    <property type="match status" value="1"/>
</dbReference>
<protein>
    <submittedName>
        <fullName evidence="2">Glycosyltransferase</fullName>
    </submittedName>
</protein>
<sequence>MIEFKKRTVCIFNFKDMIKISVITSVYKGIEYIESFFCNFLQIDNISEVELVMVLNEPTREEINIVTEYKKRISHFIVIEVNRESLYASWNRAIKLSHGKYLAMWSIDDCRTPESLSAQSNILDKNPTYLIATGNYYKIFKYGDTKGFLKKDSALKKDVNGYTQFRNGCFLMWKKELHDYIGYFDEQFKISGDSEFYMRAMYNGYKVVSTNSLLGYFLRESNKGLSKQKSKEKERAWEHQIISMRYEKIFIFNIINYYRTNKIKKTHILNFGIYHSIRIRKSNLLSLLLSTILFWFPDLKKKLVECLFCYRKYMSCS</sequence>
<gene>
    <name evidence="2" type="ORF">DWY65_08515</name>
</gene>
<dbReference type="Proteomes" id="UP000283310">
    <property type="component" value="Unassembled WGS sequence"/>
</dbReference>
<dbReference type="EMBL" id="QRTW01000012">
    <property type="protein sequence ID" value="RGR13934.1"/>
    <property type="molecule type" value="Genomic_DNA"/>
</dbReference>
<evidence type="ECO:0000313" key="2">
    <source>
        <dbReference type="EMBL" id="RGR13934.1"/>
    </source>
</evidence>